<reference evidence="2" key="2">
    <citation type="submission" date="2021-04" db="EMBL/GenBank/DDBJ databases">
        <authorList>
            <person name="Gilroy R."/>
        </authorList>
    </citation>
    <scope>NUCLEOTIDE SEQUENCE</scope>
    <source>
        <strain evidence="2">USAMLcec3-2134</strain>
    </source>
</reference>
<accession>A0A9D2MPB5</accession>
<feature type="domain" description="DUF4097" evidence="1">
    <location>
        <begin position="68"/>
        <end position="324"/>
    </location>
</feature>
<proteinExistence type="predicted"/>
<gene>
    <name evidence="2" type="ORF">H9763_00365</name>
</gene>
<comment type="caution">
    <text evidence="2">The sequence shown here is derived from an EMBL/GenBank/DDBJ whole genome shotgun (WGS) entry which is preliminary data.</text>
</comment>
<dbReference type="Proteomes" id="UP000886883">
    <property type="component" value="Unassembled WGS sequence"/>
</dbReference>
<organism evidence="2 3">
    <name type="scientific">Candidatus Eisenbergiella merdigallinarum</name>
    <dbReference type="NCBI Taxonomy" id="2838552"/>
    <lineage>
        <taxon>Bacteria</taxon>
        <taxon>Bacillati</taxon>
        <taxon>Bacillota</taxon>
        <taxon>Clostridia</taxon>
        <taxon>Lachnospirales</taxon>
        <taxon>Lachnospiraceae</taxon>
        <taxon>Eisenbergiella</taxon>
    </lineage>
</organism>
<evidence type="ECO:0000313" key="3">
    <source>
        <dbReference type="Proteomes" id="UP000886883"/>
    </source>
</evidence>
<evidence type="ECO:0000259" key="1">
    <source>
        <dbReference type="Pfam" id="PF13349"/>
    </source>
</evidence>
<dbReference type="InterPro" id="IPR025164">
    <property type="entry name" value="Toastrack_DUF4097"/>
</dbReference>
<evidence type="ECO:0000313" key="2">
    <source>
        <dbReference type="EMBL" id="HJB89906.1"/>
    </source>
</evidence>
<dbReference type="EMBL" id="DWXE01000001">
    <property type="protein sequence ID" value="HJB89906.1"/>
    <property type="molecule type" value="Genomic_DNA"/>
</dbReference>
<dbReference type="AlphaFoldDB" id="A0A9D2MPB5"/>
<name>A0A9D2MPB5_9FIRM</name>
<sequence>MKNKGVKIALIASGSALVLGGILLGAGVSLGGSPSFYLDEQGLHVKENTQIVPKENYAMEATKTGAVRKLTLNLVDADVQIVSGDEWSVEYELDGQRLEPVYRFEDGELTLEEGEYDYSGQSAASFEIGGRWWQNVSSGSCDPHVKITVPDGGSLEEVSIDTRYGDVEIERNLRAKTARIDAKDGSVRMDGWNGDELELNLEYGSLTAGELNGANVTVDNENGAIRIGALKVDTADLRMEYGELTADVERAKSVDVENENGNVTLYLVGGVDSFGVNLHTDYGMIRTPEGTVRSDDYDGSSDYIRAEGDAAAVRVYTDYGDIRIREK</sequence>
<reference evidence="2" key="1">
    <citation type="journal article" date="2021" name="PeerJ">
        <title>Extensive microbial diversity within the chicken gut microbiome revealed by metagenomics and culture.</title>
        <authorList>
            <person name="Gilroy R."/>
            <person name="Ravi A."/>
            <person name="Getino M."/>
            <person name="Pursley I."/>
            <person name="Horton D.L."/>
            <person name="Alikhan N.F."/>
            <person name="Baker D."/>
            <person name="Gharbi K."/>
            <person name="Hall N."/>
            <person name="Watson M."/>
            <person name="Adriaenssens E.M."/>
            <person name="Foster-Nyarko E."/>
            <person name="Jarju S."/>
            <person name="Secka A."/>
            <person name="Antonio M."/>
            <person name="Oren A."/>
            <person name="Chaudhuri R.R."/>
            <person name="La Ragione R."/>
            <person name="Hildebrand F."/>
            <person name="Pallen M.J."/>
        </authorList>
    </citation>
    <scope>NUCLEOTIDE SEQUENCE</scope>
    <source>
        <strain evidence="2">USAMLcec3-2134</strain>
    </source>
</reference>
<protein>
    <submittedName>
        <fullName evidence="2">DUF4097 domain-containing protein</fullName>
    </submittedName>
</protein>
<dbReference type="Pfam" id="PF13349">
    <property type="entry name" value="DUF4097"/>
    <property type="match status" value="1"/>
</dbReference>